<protein>
    <recommendedName>
        <fullName evidence="2">phosphoribosylglycinamide formyltransferase 1</fullName>
        <ecNumber evidence="2">2.1.2.2</ecNumber>
    </recommendedName>
</protein>
<name>A0ABD6DIE0_9EURY</name>
<dbReference type="Pfam" id="PF00551">
    <property type="entry name" value="Formyl_trans_N"/>
    <property type="match status" value="1"/>
</dbReference>
<dbReference type="EMBL" id="JBHUDO010000002">
    <property type="protein sequence ID" value="MFD1646086.1"/>
    <property type="molecule type" value="Genomic_DNA"/>
</dbReference>
<evidence type="ECO:0000256" key="1">
    <source>
        <dbReference type="ARBA" id="ARBA00005054"/>
    </source>
</evidence>
<comment type="pathway">
    <text evidence="1">Purine metabolism; IMP biosynthesis via de novo pathway; N(2)-formyl-N(1)-(5-phospho-D-ribosyl)glycinamide from N(1)-(5-phospho-D-ribosyl)glycinamide (10-formyl THF route): step 1/1.</text>
</comment>
<dbReference type="EC" id="2.1.2.2" evidence="2"/>
<feature type="domain" description="Formyl transferase N-terminal" evidence="5">
    <location>
        <begin position="50"/>
        <end position="162"/>
    </location>
</feature>
<dbReference type="Gene3D" id="3.40.50.12230">
    <property type="match status" value="1"/>
</dbReference>
<dbReference type="GO" id="GO:0004644">
    <property type="term" value="F:phosphoribosylglycinamide formyltransferase activity"/>
    <property type="evidence" value="ECO:0007669"/>
    <property type="project" value="UniProtKB-EC"/>
</dbReference>
<organism evidence="6 7">
    <name type="scientific">Haloarchaeobius litoreus</name>
    <dbReference type="NCBI Taxonomy" id="755306"/>
    <lineage>
        <taxon>Archaea</taxon>
        <taxon>Methanobacteriati</taxon>
        <taxon>Methanobacteriota</taxon>
        <taxon>Stenosarchaea group</taxon>
        <taxon>Halobacteria</taxon>
        <taxon>Halobacteriales</taxon>
        <taxon>Halorubellaceae</taxon>
        <taxon>Haloarchaeobius</taxon>
    </lineage>
</organism>
<dbReference type="InterPro" id="IPR002376">
    <property type="entry name" value="Formyl_transf_N"/>
</dbReference>
<dbReference type="InterPro" id="IPR036477">
    <property type="entry name" value="Formyl_transf_N_sf"/>
</dbReference>
<evidence type="ECO:0000256" key="4">
    <source>
        <dbReference type="ARBA" id="ARBA00022755"/>
    </source>
</evidence>
<dbReference type="PANTHER" id="PTHR43369:SF2">
    <property type="entry name" value="PHOSPHORIBOSYLGLYCINAMIDE FORMYLTRANSFERASE"/>
    <property type="match status" value="1"/>
</dbReference>
<evidence type="ECO:0000256" key="2">
    <source>
        <dbReference type="ARBA" id="ARBA00012254"/>
    </source>
</evidence>
<evidence type="ECO:0000313" key="6">
    <source>
        <dbReference type="EMBL" id="MFD1646086.1"/>
    </source>
</evidence>
<evidence type="ECO:0000256" key="3">
    <source>
        <dbReference type="ARBA" id="ARBA00022679"/>
    </source>
</evidence>
<dbReference type="GO" id="GO:0006164">
    <property type="term" value="P:purine nucleotide biosynthetic process"/>
    <property type="evidence" value="ECO:0007669"/>
    <property type="project" value="UniProtKB-KW"/>
</dbReference>
<evidence type="ECO:0000313" key="7">
    <source>
        <dbReference type="Proteomes" id="UP001597034"/>
    </source>
</evidence>
<dbReference type="AlphaFoldDB" id="A0ABD6DIE0"/>
<dbReference type="SUPFAM" id="SSF53328">
    <property type="entry name" value="Formyltransferase"/>
    <property type="match status" value="1"/>
</dbReference>
<comment type="caution">
    <text evidence="6">The sequence shown here is derived from an EMBL/GenBank/DDBJ whole genome shotgun (WGS) entry which is preliminary data.</text>
</comment>
<accession>A0ABD6DIE0</accession>
<dbReference type="RefSeq" id="WP_256398390.1">
    <property type="nucleotide sequence ID" value="NZ_JANHJR010000001.1"/>
</dbReference>
<dbReference type="PANTHER" id="PTHR43369">
    <property type="entry name" value="PHOSPHORIBOSYLGLYCINAMIDE FORMYLTRANSFERASE"/>
    <property type="match status" value="1"/>
</dbReference>
<reference evidence="6 7" key="1">
    <citation type="journal article" date="2019" name="Int. J. Syst. Evol. Microbiol.">
        <title>The Global Catalogue of Microorganisms (GCM) 10K type strain sequencing project: providing services to taxonomists for standard genome sequencing and annotation.</title>
        <authorList>
            <consortium name="The Broad Institute Genomics Platform"/>
            <consortium name="The Broad Institute Genome Sequencing Center for Infectious Disease"/>
            <person name="Wu L."/>
            <person name="Ma J."/>
        </authorList>
    </citation>
    <scope>NUCLEOTIDE SEQUENCE [LARGE SCALE GENOMIC DNA]</scope>
    <source>
        <strain evidence="6 7">CGMCC 1.10390</strain>
    </source>
</reference>
<sequence>MHLLYHAQTRGVFFSHVVLVGDGAGEYDIFRSYRNKNGFELHFVPDANSVECETVLRGIQPDIMAIKTGGTILEERIIEIPSVATINVHPSLLPNYRGIDAEYWALLHDDAVGSSAHVVDIGVDTGDLIAQRKLDEDSADSAGEIIEQNYYETTHQVMVDAILRYEDESAEPEPQDTTEGKQYFSMHEKLRDIVDELVQQKR</sequence>
<evidence type="ECO:0000259" key="5">
    <source>
        <dbReference type="Pfam" id="PF00551"/>
    </source>
</evidence>
<keyword evidence="4" id="KW-0658">Purine biosynthesis</keyword>
<keyword evidence="3" id="KW-0808">Transferase</keyword>
<dbReference type="Proteomes" id="UP001597034">
    <property type="component" value="Unassembled WGS sequence"/>
</dbReference>
<proteinExistence type="predicted"/>
<gene>
    <name evidence="6" type="ORF">ACFSBL_10370</name>
</gene>
<keyword evidence="7" id="KW-1185">Reference proteome</keyword>